<keyword evidence="7" id="KW-1185">Reference proteome</keyword>
<dbReference type="InterPro" id="IPR006260">
    <property type="entry name" value="TonB/TolA_C"/>
</dbReference>
<dbReference type="NCBIfam" id="TIGR01352">
    <property type="entry name" value="tonB_Cterm"/>
    <property type="match status" value="1"/>
</dbReference>
<sequence>MPGALLALLSVPAPPVPFATQRTEVVAFTASDVTCSGEPIVAANIVRPFTAVATRYGPAVTESPSPTYRFSFVIDAQGRARTIRRDRTESPGWYVDTSDLAPALAASSFPTGMPQAKCSVSFKVSVTPIEKASMPDLYELASRPDSIGFAPALFERVRPADSNCPREPGQYRRLNLPAFEKLSQPARRPSWVFLAFDVNAAGKPGNVQTLGTSGDTGFERAGREALLANRYEPGAGFHGCTYHFYHNGSANQAAPVPVPDTPLDTGNQPGCIVDPKSIPGLLDGSAYPRAFWRRGIEGAAVIGYDTAPWGAVGNVRVLGSEPDETFGDTARNALSNARVVESDSGRRGCVQRVKFKLPPKSTQ</sequence>
<dbReference type="SUPFAM" id="SSF74653">
    <property type="entry name" value="TolA/TonB C-terminal domain"/>
    <property type="match status" value="2"/>
</dbReference>
<gene>
    <name evidence="6" type="ORF">C8J26_3508</name>
</gene>
<comment type="caution">
    <text evidence="6">The sequence shown here is derived from an EMBL/GenBank/DDBJ whole genome shotgun (WGS) entry which is preliminary data.</text>
</comment>
<evidence type="ECO:0000256" key="2">
    <source>
        <dbReference type="ARBA" id="ARBA00022692"/>
    </source>
</evidence>
<evidence type="ECO:0000313" key="6">
    <source>
        <dbReference type="EMBL" id="PTQ58641.1"/>
    </source>
</evidence>
<evidence type="ECO:0000256" key="3">
    <source>
        <dbReference type="ARBA" id="ARBA00022989"/>
    </source>
</evidence>
<dbReference type="InterPro" id="IPR037682">
    <property type="entry name" value="TonB_C"/>
</dbReference>
<evidence type="ECO:0000256" key="1">
    <source>
        <dbReference type="ARBA" id="ARBA00004167"/>
    </source>
</evidence>
<dbReference type="EMBL" id="QAOG01000007">
    <property type="protein sequence ID" value="PTQ58641.1"/>
    <property type="molecule type" value="Genomic_DNA"/>
</dbReference>
<reference evidence="6 7" key="1">
    <citation type="submission" date="2018-04" db="EMBL/GenBank/DDBJ databases">
        <title>Genomic Encyclopedia of Type Strains, Phase III (KMG-III): the genomes of soil and plant-associated and newly described type strains.</title>
        <authorList>
            <person name="Whitman W."/>
        </authorList>
    </citation>
    <scope>NUCLEOTIDE SEQUENCE [LARGE SCALE GENOMIC DNA]</scope>
    <source>
        <strain evidence="6 7">MA101b</strain>
    </source>
</reference>
<evidence type="ECO:0000313" key="7">
    <source>
        <dbReference type="Proteomes" id="UP000244189"/>
    </source>
</evidence>
<keyword evidence="4" id="KW-0472">Membrane</keyword>
<comment type="subcellular location">
    <subcellularLocation>
        <location evidence="1">Membrane</location>
        <topology evidence="1">Single-pass membrane protein</topology>
    </subcellularLocation>
</comment>
<dbReference type="PROSITE" id="PS52015">
    <property type="entry name" value="TONB_CTD"/>
    <property type="match status" value="1"/>
</dbReference>
<evidence type="ECO:0000259" key="5">
    <source>
        <dbReference type="PROSITE" id="PS52015"/>
    </source>
</evidence>
<dbReference type="Gene3D" id="3.30.2420.10">
    <property type="entry name" value="TonB"/>
    <property type="match status" value="2"/>
</dbReference>
<dbReference type="Proteomes" id="UP000244189">
    <property type="component" value="Unassembled WGS sequence"/>
</dbReference>
<name>A0A2T5GH40_9SPHN</name>
<dbReference type="AlphaFoldDB" id="A0A2T5GH40"/>
<dbReference type="GO" id="GO:0016020">
    <property type="term" value="C:membrane"/>
    <property type="evidence" value="ECO:0007669"/>
    <property type="project" value="UniProtKB-SubCell"/>
</dbReference>
<organism evidence="6 7">
    <name type="scientific">Sphingomonas aurantiaca</name>
    <dbReference type="NCBI Taxonomy" id="185949"/>
    <lineage>
        <taxon>Bacteria</taxon>
        <taxon>Pseudomonadati</taxon>
        <taxon>Pseudomonadota</taxon>
        <taxon>Alphaproteobacteria</taxon>
        <taxon>Sphingomonadales</taxon>
        <taxon>Sphingomonadaceae</taxon>
        <taxon>Sphingomonas</taxon>
    </lineage>
</organism>
<keyword evidence="3" id="KW-1133">Transmembrane helix</keyword>
<accession>A0A2T5GH40</accession>
<keyword evidence="2" id="KW-0812">Transmembrane</keyword>
<protein>
    <submittedName>
        <fullName evidence="6">TonB family protein</fullName>
    </submittedName>
</protein>
<dbReference type="GO" id="GO:0055085">
    <property type="term" value="P:transmembrane transport"/>
    <property type="evidence" value="ECO:0007669"/>
    <property type="project" value="InterPro"/>
</dbReference>
<proteinExistence type="predicted"/>
<dbReference type="RefSeq" id="WP_082445081.1">
    <property type="nucleotide sequence ID" value="NZ_JASPFT010000001.1"/>
</dbReference>
<feature type="domain" description="TonB C-terminal" evidence="5">
    <location>
        <begin position="272"/>
        <end position="363"/>
    </location>
</feature>
<evidence type="ECO:0000256" key="4">
    <source>
        <dbReference type="ARBA" id="ARBA00023136"/>
    </source>
</evidence>
<dbReference type="Pfam" id="PF03544">
    <property type="entry name" value="TonB_C"/>
    <property type="match status" value="1"/>
</dbReference>